<feature type="transmembrane region" description="Helical" evidence="1">
    <location>
        <begin position="234"/>
        <end position="254"/>
    </location>
</feature>
<keyword evidence="1" id="KW-1133">Transmembrane helix</keyword>
<accession>A0A5B8VCA0</accession>
<name>A0A5B8VCA0_9BACT</name>
<dbReference type="RefSeq" id="WP_147190709.1">
    <property type="nucleotide sequence ID" value="NZ_CP042435.1"/>
</dbReference>
<feature type="transmembrane region" description="Helical" evidence="1">
    <location>
        <begin position="411"/>
        <end position="427"/>
    </location>
</feature>
<sequence length="452" mass="52090">MIYVFTFRYAKKNFDAYLLMPGLFFSSVLMVGQTVYYYFSIYPELANGFKIGVYTKFEYDYRVYLIHQLYMVMCFLSMYKLKVNQVETGNEKANKVSGKITEILNKQYFPANEKTLRFFYILFVGLLAMTLYHFSNLDTKILWQNNQYLLLGNPDELNLPPIASIIHFAAGIIAILVLILSLLMYKSGRYIMGTLLIPFFLYYLLLKVAGNSRWAPLIVVSALPFLYKPKSIRSVISISACLLLTLLLYIGVLYGRNAANRNTQGIAAISGNIRNGIEGAALLFPKIATTAFSSGWNLSLSLKKFETKDVSFDLKYKMLVFSPLISSIDGYNDKLEDKNRLLLSPYAPVGFIGETYFLGAGFFLFAIFFLYFAVRYCNKIVARYNLLGMLLLSPAFLFFFKMQGYPVRNCFRYLIIGIILGYMLNWFQKRKAKRNLYIETSYHSVKNYSLRQ</sequence>
<evidence type="ECO:0000313" key="2">
    <source>
        <dbReference type="EMBL" id="QEC68561.1"/>
    </source>
</evidence>
<evidence type="ECO:0000313" key="3">
    <source>
        <dbReference type="Proteomes" id="UP000321533"/>
    </source>
</evidence>
<evidence type="ECO:0008006" key="4">
    <source>
        <dbReference type="Google" id="ProtNLM"/>
    </source>
</evidence>
<dbReference type="AlphaFoldDB" id="A0A5B8VCA0"/>
<keyword evidence="3" id="KW-1185">Reference proteome</keyword>
<keyword evidence="1" id="KW-0472">Membrane</keyword>
<gene>
    <name evidence="2" type="ORF">FRZ67_15060</name>
</gene>
<evidence type="ECO:0000256" key="1">
    <source>
        <dbReference type="SAM" id="Phobius"/>
    </source>
</evidence>
<feature type="transmembrane region" description="Helical" evidence="1">
    <location>
        <begin position="16"/>
        <end position="39"/>
    </location>
</feature>
<feature type="transmembrane region" description="Helical" evidence="1">
    <location>
        <begin position="116"/>
        <end position="134"/>
    </location>
</feature>
<dbReference type="EMBL" id="CP042435">
    <property type="protein sequence ID" value="QEC68561.1"/>
    <property type="molecule type" value="Genomic_DNA"/>
</dbReference>
<feature type="transmembrane region" description="Helical" evidence="1">
    <location>
        <begin position="355"/>
        <end position="374"/>
    </location>
</feature>
<dbReference type="Proteomes" id="UP000321533">
    <property type="component" value="Chromosome"/>
</dbReference>
<feature type="transmembrane region" description="Helical" evidence="1">
    <location>
        <begin position="386"/>
        <end position="405"/>
    </location>
</feature>
<organism evidence="2 3">
    <name type="scientific">Panacibacter ginsenosidivorans</name>
    <dbReference type="NCBI Taxonomy" id="1813871"/>
    <lineage>
        <taxon>Bacteria</taxon>
        <taxon>Pseudomonadati</taxon>
        <taxon>Bacteroidota</taxon>
        <taxon>Chitinophagia</taxon>
        <taxon>Chitinophagales</taxon>
        <taxon>Chitinophagaceae</taxon>
        <taxon>Panacibacter</taxon>
    </lineage>
</organism>
<proteinExistence type="predicted"/>
<feature type="transmembrane region" description="Helical" evidence="1">
    <location>
        <begin position="59"/>
        <end position="79"/>
    </location>
</feature>
<protein>
    <recommendedName>
        <fullName evidence="4">Oligosaccharide repeat unit polymerase</fullName>
    </recommendedName>
</protein>
<keyword evidence="1" id="KW-0812">Transmembrane</keyword>
<dbReference type="OrthoDB" id="1494341at2"/>
<feature type="transmembrane region" description="Helical" evidence="1">
    <location>
        <begin position="162"/>
        <end position="183"/>
    </location>
</feature>
<dbReference type="KEGG" id="pgin:FRZ67_15060"/>
<feature type="transmembrane region" description="Helical" evidence="1">
    <location>
        <begin position="190"/>
        <end position="206"/>
    </location>
</feature>
<reference evidence="2 3" key="1">
    <citation type="journal article" date="2016" name="Int. J. Syst. Evol. Microbiol.">
        <title>Panacibacter ginsenosidivorans gen. nov., sp. nov., with ginsenoside converting activity isolated from soil of a ginseng field.</title>
        <authorList>
            <person name="Siddiqi M.Z."/>
            <person name="Muhammad Shafi S."/>
            <person name="Choi K.D."/>
            <person name="Im W.T."/>
        </authorList>
    </citation>
    <scope>NUCLEOTIDE SEQUENCE [LARGE SCALE GENOMIC DNA]</scope>
    <source>
        <strain evidence="2 3">Gsoil1550</strain>
    </source>
</reference>